<dbReference type="SMART" id="SM00854">
    <property type="entry name" value="PGA_cap"/>
    <property type="match status" value="1"/>
</dbReference>
<dbReference type="SUPFAM" id="SSF56300">
    <property type="entry name" value="Metallo-dependent phosphatases"/>
    <property type="match status" value="1"/>
</dbReference>
<dbReference type="CDD" id="cd07381">
    <property type="entry name" value="MPP_CapA"/>
    <property type="match status" value="1"/>
</dbReference>
<dbReference type="AlphaFoldDB" id="A0A238V3T1"/>
<name>A0A238V3T1_9PSEU</name>
<sequence>MRRTAPQALALSCAVVLGACTTTPGGAAPEPAEPDRAGDQQAPDDRAGRPDSITVLGTGDILLHPDLTEQAARDASTTGRGERDFRPLLAGVEPLVSEADLAICHLEVPLAEHGGPFSGWPSFNAPPEIADALAATGYDACSTASNHTLDQGEDGVVRTLDALDDQGIEHAGSARTEQEAASPTVIDVDGVGVAHLSYTFGFNGLQLPQGKEWLADELDHEAIVEEAALARENGAEIIVASLHWGREFEHEPSPAQRELAERLLEAGAVDLILGHHAHVVQSIDRVGERWVAYGLGNHVARHAEPRGTTEEGIAARFEFTHTDDGWVAETAEYIPTLVNLDEPIRLVDLTTAEPAPRHDEALERTDVAVLGDGAAEHGLTRPGRE</sequence>
<accession>A0A238V3T1</accession>
<feature type="compositionally biased region" description="Basic and acidic residues" evidence="2">
    <location>
        <begin position="33"/>
        <end position="49"/>
    </location>
</feature>
<evidence type="ECO:0000313" key="6">
    <source>
        <dbReference type="Proteomes" id="UP000198348"/>
    </source>
</evidence>
<keyword evidence="3" id="KW-0732">Signal</keyword>
<feature type="signal peptide" evidence="3">
    <location>
        <begin position="1"/>
        <end position="27"/>
    </location>
</feature>
<evidence type="ECO:0000256" key="2">
    <source>
        <dbReference type="SAM" id="MobiDB-lite"/>
    </source>
</evidence>
<keyword evidence="6" id="KW-1185">Reference proteome</keyword>
<comment type="similarity">
    <text evidence="1">Belongs to the CapA family.</text>
</comment>
<dbReference type="RefSeq" id="WP_089299516.1">
    <property type="nucleotide sequence ID" value="NZ_FZNW01000001.1"/>
</dbReference>
<evidence type="ECO:0000256" key="1">
    <source>
        <dbReference type="ARBA" id="ARBA00005662"/>
    </source>
</evidence>
<protein>
    <submittedName>
        <fullName evidence="5">Poly-gamma-glutamate synthesis protein (Capsule biosynthesis protein)</fullName>
    </submittedName>
</protein>
<feature type="region of interest" description="Disordered" evidence="2">
    <location>
        <begin position="23"/>
        <end position="53"/>
    </location>
</feature>
<dbReference type="InterPro" id="IPR052169">
    <property type="entry name" value="CW_Biosynth-Accessory"/>
</dbReference>
<dbReference type="Pfam" id="PF09587">
    <property type="entry name" value="PGA_cap"/>
    <property type="match status" value="1"/>
</dbReference>
<dbReference type="Gene3D" id="3.60.21.10">
    <property type="match status" value="1"/>
</dbReference>
<evidence type="ECO:0000256" key="3">
    <source>
        <dbReference type="SAM" id="SignalP"/>
    </source>
</evidence>
<dbReference type="Proteomes" id="UP000198348">
    <property type="component" value="Unassembled WGS sequence"/>
</dbReference>
<dbReference type="PANTHER" id="PTHR33393:SF13">
    <property type="entry name" value="PGA BIOSYNTHESIS PROTEIN CAPA"/>
    <property type="match status" value="1"/>
</dbReference>
<evidence type="ECO:0000259" key="4">
    <source>
        <dbReference type="SMART" id="SM00854"/>
    </source>
</evidence>
<dbReference type="InterPro" id="IPR019079">
    <property type="entry name" value="Capsule_synth_CapA"/>
</dbReference>
<dbReference type="PANTHER" id="PTHR33393">
    <property type="entry name" value="POLYGLUTAMINE SYNTHESIS ACCESSORY PROTEIN RV0574C-RELATED"/>
    <property type="match status" value="1"/>
</dbReference>
<feature type="domain" description="Capsule synthesis protein CapA" evidence="4">
    <location>
        <begin position="54"/>
        <end position="302"/>
    </location>
</feature>
<proteinExistence type="inferred from homology"/>
<feature type="chain" id="PRO_5012805461" evidence="3">
    <location>
        <begin position="28"/>
        <end position="385"/>
    </location>
</feature>
<dbReference type="InterPro" id="IPR029052">
    <property type="entry name" value="Metallo-depent_PP-like"/>
</dbReference>
<organism evidence="5 6">
    <name type="scientific">Haloechinothrix alba</name>
    <dbReference type="NCBI Taxonomy" id="664784"/>
    <lineage>
        <taxon>Bacteria</taxon>
        <taxon>Bacillati</taxon>
        <taxon>Actinomycetota</taxon>
        <taxon>Actinomycetes</taxon>
        <taxon>Pseudonocardiales</taxon>
        <taxon>Pseudonocardiaceae</taxon>
        <taxon>Haloechinothrix</taxon>
    </lineage>
</organism>
<reference evidence="5 6" key="1">
    <citation type="submission" date="2017-06" db="EMBL/GenBank/DDBJ databases">
        <authorList>
            <person name="Kim H.J."/>
            <person name="Triplett B.A."/>
        </authorList>
    </citation>
    <scope>NUCLEOTIDE SEQUENCE [LARGE SCALE GENOMIC DNA]</scope>
    <source>
        <strain evidence="5 6">DSM 45207</strain>
    </source>
</reference>
<dbReference type="EMBL" id="FZNW01000001">
    <property type="protein sequence ID" value="SNR28179.1"/>
    <property type="molecule type" value="Genomic_DNA"/>
</dbReference>
<dbReference type="OrthoDB" id="9810718at2"/>
<evidence type="ECO:0000313" key="5">
    <source>
        <dbReference type="EMBL" id="SNR28179.1"/>
    </source>
</evidence>
<gene>
    <name evidence="5" type="ORF">SAMN06265360_101178</name>
</gene>
<dbReference type="PROSITE" id="PS51257">
    <property type="entry name" value="PROKAR_LIPOPROTEIN"/>
    <property type="match status" value="1"/>
</dbReference>